<reference evidence="2 3" key="1">
    <citation type="submission" date="2018-11" db="EMBL/GenBank/DDBJ databases">
        <authorList>
            <person name="Li F."/>
        </authorList>
    </citation>
    <scope>NUCLEOTIDE SEQUENCE [LARGE SCALE GENOMIC DNA]</scope>
    <source>
        <strain evidence="2 3">KIS18-7</strain>
    </source>
</reference>
<evidence type="ECO:0000313" key="3">
    <source>
        <dbReference type="Proteomes" id="UP000277094"/>
    </source>
</evidence>
<protein>
    <submittedName>
        <fullName evidence="2">Uncharacterized protein</fullName>
    </submittedName>
</protein>
<keyword evidence="1" id="KW-1133">Transmembrane helix</keyword>
<dbReference type="EMBL" id="RJSG01000001">
    <property type="protein sequence ID" value="RNL80904.1"/>
    <property type="molecule type" value="Genomic_DNA"/>
</dbReference>
<accession>A0A3N0DZ69</accession>
<organism evidence="2 3">
    <name type="scientific">Nocardioides marmorisolisilvae</name>
    <dbReference type="NCBI Taxonomy" id="1542737"/>
    <lineage>
        <taxon>Bacteria</taxon>
        <taxon>Bacillati</taxon>
        <taxon>Actinomycetota</taxon>
        <taxon>Actinomycetes</taxon>
        <taxon>Propionibacteriales</taxon>
        <taxon>Nocardioidaceae</taxon>
        <taxon>Nocardioides</taxon>
    </lineage>
</organism>
<evidence type="ECO:0000313" key="2">
    <source>
        <dbReference type="EMBL" id="RNL80904.1"/>
    </source>
</evidence>
<proteinExistence type="predicted"/>
<sequence length="78" mass="8838">MLVILMLDLAAAGWLWLVTLRTLKVWSQNDSRPPTCTNYYGHSMSCDSNETVAQLIALGVLCVVLFGALWIERRRGWI</sequence>
<keyword evidence="1" id="KW-0472">Membrane</keyword>
<gene>
    <name evidence="2" type="ORF">EFL95_00500</name>
</gene>
<evidence type="ECO:0000256" key="1">
    <source>
        <dbReference type="SAM" id="Phobius"/>
    </source>
</evidence>
<dbReference type="Proteomes" id="UP000277094">
    <property type="component" value="Unassembled WGS sequence"/>
</dbReference>
<dbReference type="AlphaFoldDB" id="A0A3N0DZ69"/>
<feature type="transmembrane region" description="Helical" evidence="1">
    <location>
        <begin position="51"/>
        <end position="71"/>
    </location>
</feature>
<keyword evidence="3" id="KW-1185">Reference proteome</keyword>
<keyword evidence="1" id="KW-0812">Transmembrane</keyword>
<name>A0A3N0DZ69_9ACTN</name>
<comment type="caution">
    <text evidence="2">The sequence shown here is derived from an EMBL/GenBank/DDBJ whole genome shotgun (WGS) entry which is preliminary data.</text>
</comment>